<gene>
    <name evidence="6" type="ORF">CRN52_18560</name>
</gene>
<evidence type="ECO:0000256" key="3">
    <source>
        <dbReference type="ARBA" id="ARBA00011881"/>
    </source>
</evidence>
<sequence length="358" mass="41141">MKKDLRAHCHTIIAGNHEQSPAEHFYAMARWCEEHQVKHDVYGDGEFINSFQQKVADLLGFEAGLFVITGTMTQATALELVCRKKRNPVVAMHESSHIYRFERQGYQLQNRFSILPLGDMFRPWTAKDLNAWPDEISAVLYELPMRELGGQLPSWDELNDIKAECEHRDIHLHMDGARLWECAAYYQKSYKEIATGFQSAYVSLYKGINGLGGSLLLGDKQFIEQASIWMKRQGGNVYHRTPYVVSAAMQFDQQLAKMPALFTRTQQIYQILREFPQLAASPYEPHANMLHLIVPLSVENAIELRDRVAEQKGIWLGHPQTTQHPDQSIFEWYVGDRLLNIADDQLREVLAYLANAEC</sequence>
<dbReference type="GO" id="GO:0006567">
    <property type="term" value="P:L-threonine catabolic process"/>
    <property type="evidence" value="ECO:0007669"/>
    <property type="project" value="TreeGrafter"/>
</dbReference>
<dbReference type="PANTHER" id="PTHR48097">
    <property type="entry name" value="L-THREONINE ALDOLASE-RELATED"/>
    <property type="match status" value="1"/>
</dbReference>
<evidence type="ECO:0000259" key="5">
    <source>
        <dbReference type="Pfam" id="PF01212"/>
    </source>
</evidence>
<dbReference type="GO" id="GO:0008732">
    <property type="term" value="F:L-allo-threonine aldolase activity"/>
    <property type="evidence" value="ECO:0007669"/>
    <property type="project" value="TreeGrafter"/>
</dbReference>
<dbReference type="InterPro" id="IPR015424">
    <property type="entry name" value="PyrdxlP-dep_Trfase"/>
</dbReference>
<feature type="domain" description="Aromatic amino acid beta-eliminating lyase/threonine aldolase" evidence="5">
    <location>
        <begin position="28"/>
        <end position="291"/>
    </location>
</feature>
<dbReference type="SUPFAM" id="SSF53383">
    <property type="entry name" value="PLP-dependent transferases"/>
    <property type="match status" value="1"/>
</dbReference>
<dbReference type="RefSeq" id="WP_103200920.1">
    <property type="nucleotide sequence ID" value="NZ_JAODPY010000002.1"/>
</dbReference>
<keyword evidence="4" id="KW-0663">Pyridoxal phosphate</keyword>
<evidence type="ECO:0000313" key="6">
    <source>
        <dbReference type="EMBL" id="POB44602.1"/>
    </source>
</evidence>
<accession>A0A2S3QZC7</accession>
<evidence type="ECO:0000256" key="2">
    <source>
        <dbReference type="ARBA" id="ARBA00006966"/>
    </source>
</evidence>
<dbReference type="GO" id="GO:0006545">
    <property type="term" value="P:glycine biosynthetic process"/>
    <property type="evidence" value="ECO:0007669"/>
    <property type="project" value="TreeGrafter"/>
</dbReference>
<comment type="cofactor">
    <cofactor evidence="1">
        <name>pyridoxal 5'-phosphate</name>
        <dbReference type="ChEBI" id="CHEBI:597326"/>
    </cofactor>
</comment>
<dbReference type="InterPro" id="IPR015421">
    <property type="entry name" value="PyrdxlP-dep_Trfase_major"/>
</dbReference>
<dbReference type="InterPro" id="IPR015422">
    <property type="entry name" value="PyrdxlP-dep_Trfase_small"/>
</dbReference>
<dbReference type="Proteomes" id="UP000237466">
    <property type="component" value="Unassembled WGS sequence"/>
</dbReference>
<dbReference type="AlphaFoldDB" id="A0A2S3QZC7"/>
<evidence type="ECO:0000313" key="7">
    <source>
        <dbReference type="Proteomes" id="UP000237466"/>
    </source>
</evidence>
<dbReference type="Gene3D" id="3.40.640.10">
    <property type="entry name" value="Type I PLP-dependent aspartate aminotransferase-like (Major domain)"/>
    <property type="match status" value="1"/>
</dbReference>
<dbReference type="Pfam" id="PF01212">
    <property type="entry name" value="Beta_elim_lyase"/>
    <property type="match status" value="1"/>
</dbReference>
<dbReference type="PANTHER" id="PTHR48097:SF9">
    <property type="entry name" value="L-THREONINE ALDOLASE"/>
    <property type="match status" value="1"/>
</dbReference>
<dbReference type="EMBL" id="PDGH01000124">
    <property type="protein sequence ID" value="POB44602.1"/>
    <property type="molecule type" value="Genomic_DNA"/>
</dbReference>
<protein>
    <submittedName>
        <fullName evidence="6">Threonine aldolase</fullName>
    </submittedName>
</protein>
<dbReference type="InterPro" id="IPR001597">
    <property type="entry name" value="ArAA_b-elim_lyase/Thr_aldolase"/>
</dbReference>
<evidence type="ECO:0000256" key="1">
    <source>
        <dbReference type="ARBA" id="ARBA00001933"/>
    </source>
</evidence>
<name>A0A2S3QZC7_VIBVL</name>
<comment type="similarity">
    <text evidence="2">Belongs to the threonine aldolase family.</text>
</comment>
<dbReference type="GO" id="GO:0005829">
    <property type="term" value="C:cytosol"/>
    <property type="evidence" value="ECO:0007669"/>
    <property type="project" value="TreeGrafter"/>
</dbReference>
<comment type="subunit">
    <text evidence="3">Homotetramer.</text>
</comment>
<proteinExistence type="inferred from homology"/>
<organism evidence="6 7">
    <name type="scientific">Vibrio vulnificus</name>
    <dbReference type="NCBI Taxonomy" id="672"/>
    <lineage>
        <taxon>Bacteria</taxon>
        <taxon>Pseudomonadati</taxon>
        <taxon>Pseudomonadota</taxon>
        <taxon>Gammaproteobacteria</taxon>
        <taxon>Vibrionales</taxon>
        <taxon>Vibrionaceae</taxon>
        <taxon>Vibrio</taxon>
    </lineage>
</organism>
<evidence type="ECO:0000256" key="4">
    <source>
        <dbReference type="ARBA" id="ARBA00022898"/>
    </source>
</evidence>
<comment type="caution">
    <text evidence="6">The sequence shown here is derived from an EMBL/GenBank/DDBJ whole genome shotgun (WGS) entry which is preliminary data.</text>
</comment>
<dbReference type="Gene3D" id="3.90.1150.10">
    <property type="entry name" value="Aspartate Aminotransferase, domain 1"/>
    <property type="match status" value="1"/>
</dbReference>
<reference evidence="6 7" key="1">
    <citation type="journal article" date="2018" name="Front. Microbiol.">
        <title>Phylogeny of Vibrio vulnificus from the Analysis of the Core-Genome: Implications for Intra-Species Taxonomy.</title>
        <authorList>
            <person name="Roig F.J."/>
            <person name="Gonzalez-Candelas F."/>
            <person name="Sanjuan E."/>
            <person name="Fouz B."/>
            <person name="Feil E.J."/>
            <person name="Llorens C."/>
            <person name="Baker-Austin C."/>
            <person name="Oliver J.D."/>
            <person name="Danin-Poleg Y."/>
            <person name="Gibas C.J."/>
            <person name="Kashi Y."/>
            <person name="Gulig P.A."/>
            <person name="Morrison S.S."/>
            <person name="Amaro C."/>
        </authorList>
    </citation>
    <scope>NUCLEOTIDE SEQUENCE [LARGE SCALE GENOMIC DNA]</scope>
    <source>
        <strain evidence="6 7">CECT4608</strain>
    </source>
</reference>